<feature type="region of interest" description="Disordered" evidence="5">
    <location>
        <begin position="55"/>
        <end position="78"/>
    </location>
</feature>
<evidence type="ECO:0000313" key="8">
    <source>
        <dbReference type="Proteomes" id="UP001582793"/>
    </source>
</evidence>
<dbReference type="PANTHER" id="PTHR48083:SF2">
    <property type="entry name" value="MEDIUM-CHAIN SPECIFIC ACYL-COA DEHYDROGENASE, MITOCHONDRIAL"/>
    <property type="match status" value="1"/>
</dbReference>
<evidence type="ECO:0000256" key="3">
    <source>
        <dbReference type="ARBA" id="ARBA00022827"/>
    </source>
</evidence>
<dbReference type="Gene3D" id="2.40.110.10">
    <property type="entry name" value="Butyryl-CoA Dehydrogenase, subunit A, domain 2"/>
    <property type="match status" value="1"/>
</dbReference>
<dbReference type="InterPro" id="IPR009100">
    <property type="entry name" value="AcylCoA_DH/oxidase_NM_dom_sf"/>
</dbReference>
<proteinExistence type="inferred from homology"/>
<keyword evidence="8" id="KW-1185">Reference proteome</keyword>
<dbReference type="SUPFAM" id="SSF56645">
    <property type="entry name" value="Acyl-CoA dehydrogenase NM domain-like"/>
    <property type="match status" value="1"/>
</dbReference>
<evidence type="ECO:0000256" key="4">
    <source>
        <dbReference type="ARBA" id="ARBA00023002"/>
    </source>
</evidence>
<protein>
    <submittedName>
        <fullName evidence="7">Acyl-CoA dehydrogenase family protein</fullName>
    </submittedName>
</protein>
<keyword evidence="2" id="KW-0285">Flavoprotein</keyword>
<accession>A0ABV5CIQ7</accession>
<dbReference type="PANTHER" id="PTHR48083">
    <property type="entry name" value="MEDIUM-CHAIN SPECIFIC ACYL-COA DEHYDROGENASE, MITOCHONDRIAL-RELATED"/>
    <property type="match status" value="1"/>
</dbReference>
<dbReference type="InterPro" id="IPR046373">
    <property type="entry name" value="Acyl-CoA_Oxase/DH_mid-dom_sf"/>
</dbReference>
<gene>
    <name evidence="7" type="ORF">AAFH96_01605</name>
</gene>
<dbReference type="RefSeq" id="WP_375732738.1">
    <property type="nucleotide sequence ID" value="NZ_JBCGDC010000003.1"/>
</dbReference>
<dbReference type="InterPro" id="IPR036250">
    <property type="entry name" value="AcylCo_DH-like_C"/>
</dbReference>
<keyword evidence="3" id="KW-0274">FAD</keyword>
<keyword evidence="4" id="KW-0560">Oxidoreductase</keyword>
<comment type="caution">
    <text evidence="7">The sequence shown here is derived from an EMBL/GenBank/DDBJ whole genome shotgun (WGS) entry which is preliminary data.</text>
</comment>
<organism evidence="7 8">
    <name type="scientific">Polymorphospora lycopeni</name>
    <dbReference type="NCBI Taxonomy" id="3140240"/>
    <lineage>
        <taxon>Bacteria</taxon>
        <taxon>Bacillati</taxon>
        <taxon>Actinomycetota</taxon>
        <taxon>Actinomycetes</taxon>
        <taxon>Micromonosporales</taxon>
        <taxon>Micromonosporaceae</taxon>
        <taxon>Polymorphospora</taxon>
    </lineage>
</organism>
<feature type="compositionally biased region" description="Low complexity" evidence="5">
    <location>
        <begin position="62"/>
        <end position="78"/>
    </location>
</feature>
<dbReference type="InterPro" id="IPR009075">
    <property type="entry name" value="AcylCo_DH/oxidase_C"/>
</dbReference>
<dbReference type="SUPFAM" id="SSF47203">
    <property type="entry name" value="Acyl-CoA dehydrogenase C-terminal domain-like"/>
    <property type="match status" value="1"/>
</dbReference>
<dbReference type="Pfam" id="PF00441">
    <property type="entry name" value="Acyl-CoA_dh_1"/>
    <property type="match status" value="1"/>
</dbReference>
<evidence type="ECO:0000313" key="7">
    <source>
        <dbReference type="EMBL" id="MFB6391800.1"/>
    </source>
</evidence>
<dbReference type="InterPro" id="IPR050741">
    <property type="entry name" value="Acyl-CoA_dehydrogenase"/>
</dbReference>
<evidence type="ECO:0000259" key="6">
    <source>
        <dbReference type="Pfam" id="PF00441"/>
    </source>
</evidence>
<name>A0ABV5CIQ7_9ACTN</name>
<sequence length="368" mass="38783">MTTTRVHALAEFLDPDLTAMVRRMAYRPRPDNGSADDNPAIRAMIWQGLVGLGLTGPPPDTAGPAADGAGPAPVADSPVGGHEELAAITERLGAALYQGPLLDTVTAADLLARGGRDLPGDGGVALAVRADGAASPADPGAMTVDPTTGGIHAERRFVGFATEVDHLLVVGTTDDGPRLALVPRDHPTVTVRRHEELGQGELHHVRLAGTPAVWSADGSGWSRALATARIRQAGYLVGLARGAFDLAVAYARERQQFGQPIGRFQAIAFRLAELSIHLDAARLLTLDAARDADQGRDTRLAAARCLAAAADLARTMTTEALQVHGASGLVNDHDAHLFHRRAAIESLWLGSPTQLRAEVLPLLREQLR</sequence>
<evidence type="ECO:0000256" key="2">
    <source>
        <dbReference type="ARBA" id="ARBA00022630"/>
    </source>
</evidence>
<evidence type="ECO:0000256" key="1">
    <source>
        <dbReference type="ARBA" id="ARBA00009347"/>
    </source>
</evidence>
<dbReference type="EMBL" id="JBCGDC010000003">
    <property type="protein sequence ID" value="MFB6391800.1"/>
    <property type="molecule type" value="Genomic_DNA"/>
</dbReference>
<comment type="similarity">
    <text evidence="1">Belongs to the acyl-CoA dehydrogenase family.</text>
</comment>
<evidence type="ECO:0000256" key="5">
    <source>
        <dbReference type="SAM" id="MobiDB-lite"/>
    </source>
</evidence>
<dbReference type="Gene3D" id="1.20.140.10">
    <property type="entry name" value="Butyryl-CoA Dehydrogenase, subunit A, domain 3"/>
    <property type="match status" value="1"/>
</dbReference>
<dbReference type="Proteomes" id="UP001582793">
    <property type="component" value="Unassembled WGS sequence"/>
</dbReference>
<feature type="domain" description="Acyl-CoA dehydrogenase/oxidase C-terminal" evidence="6">
    <location>
        <begin position="223"/>
        <end position="351"/>
    </location>
</feature>
<reference evidence="7 8" key="1">
    <citation type="submission" date="2024-04" db="EMBL/GenBank/DDBJ databases">
        <title>Polymorphospora sp. isolated from Baiyangdian Lake in Xiong'an New Area.</title>
        <authorList>
            <person name="Zhang X."/>
            <person name="Liu J."/>
        </authorList>
    </citation>
    <scope>NUCLEOTIDE SEQUENCE [LARGE SCALE GENOMIC DNA]</scope>
    <source>
        <strain evidence="7 8">2-325</strain>
    </source>
</reference>